<protein>
    <submittedName>
        <fullName evidence="2">Uncharacterized protein</fullName>
    </submittedName>
</protein>
<dbReference type="EMBL" id="DS268510">
    <property type="protein sequence ID" value="EFO83868.1"/>
    <property type="molecule type" value="Genomic_DNA"/>
</dbReference>
<dbReference type="InParanoid" id="E3N1V3"/>
<accession>E3N1V3</accession>
<reference evidence="2" key="1">
    <citation type="submission" date="2007-07" db="EMBL/GenBank/DDBJ databases">
        <title>PCAP assembly of the Caenorhabditis remanei genome.</title>
        <authorList>
            <consortium name="The Caenorhabditis remanei Sequencing Consortium"/>
            <person name="Wilson R.K."/>
        </authorList>
    </citation>
    <scope>NUCLEOTIDE SEQUENCE [LARGE SCALE GENOMIC DNA]</scope>
    <source>
        <strain evidence="2">PB4641</strain>
    </source>
</reference>
<sequence length="171" mass="18982">MAQSVPPGDIQTQPVVKIAKVINPSARPPLRVNPSARPPNGIKTTNTKRSGVDSRDPMFCRPSLSFRSEGFSVRSTSRTTVSTSSRRTPQMVPPSNSVVSGPKKTIWIRKSKRLCRSNEDEKKNLQKNVCIPFCVFCRFQIHSATFRYCYATLTQQSLEDCSPAASEACKC</sequence>
<gene>
    <name evidence="2" type="ORF">CRE_14829</name>
</gene>
<feature type="region of interest" description="Disordered" evidence="1">
    <location>
        <begin position="24"/>
        <end position="54"/>
    </location>
</feature>
<dbReference type="AlphaFoldDB" id="E3N1V3"/>
<evidence type="ECO:0000256" key="1">
    <source>
        <dbReference type="SAM" id="MobiDB-lite"/>
    </source>
</evidence>
<evidence type="ECO:0000313" key="2">
    <source>
        <dbReference type="EMBL" id="EFO83868.1"/>
    </source>
</evidence>
<name>E3N1V3_CAERE</name>
<organism evidence="3">
    <name type="scientific">Caenorhabditis remanei</name>
    <name type="common">Caenorhabditis vulgaris</name>
    <dbReference type="NCBI Taxonomy" id="31234"/>
    <lineage>
        <taxon>Eukaryota</taxon>
        <taxon>Metazoa</taxon>
        <taxon>Ecdysozoa</taxon>
        <taxon>Nematoda</taxon>
        <taxon>Chromadorea</taxon>
        <taxon>Rhabditida</taxon>
        <taxon>Rhabditina</taxon>
        <taxon>Rhabditomorpha</taxon>
        <taxon>Rhabditoidea</taxon>
        <taxon>Rhabditidae</taxon>
        <taxon>Peloderinae</taxon>
        <taxon>Caenorhabditis</taxon>
    </lineage>
</organism>
<dbReference type="Proteomes" id="UP000008281">
    <property type="component" value="Unassembled WGS sequence"/>
</dbReference>
<feature type="compositionally biased region" description="Low complexity" evidence="1">
    <location>
        <begin position="75"/>
        <end position="88"/>
    </location>
</feature>
<dbReference type="HOGENOM" id="CLU_120664_2_0_1"/>
<evidence type="ECO:0000313" key="3">
    <source>
        <dbReference type="Proteomes" id="UP000008281"/>
    </source>
</evidence>
<feature type="region of interest" description="Disordered" evidence="1">
    <location>
        <begin position="75"/>
        <end position="101"/>
    </location>
</feature>
<proteinExistence type="predicted"/>
<keyword evidence="3" id="KW-1185">Reference proteome</keyword>